<sequence length="16" mass="1846">MSFKHLMLSAGFVKLH</sequence>
<reference evidence="1" key="1">
    <citation type="submission" date="2018-02" db="EMBL/GenBank/DDBJ databases">
        <title>Rhizophora mucronata_Transcriptome.</title>
        <authorList>
            <person name="Meera S.P."/>
            <person name="Sreeshan A."/>
            <person name="Augustine A."/>
        </authorList>
    </citation>
    <scope>NUCLEOTIDE SEQUENCE</scope>
    <source>
        <tissue evidence="1">Leaf</tissue>
    </source>
</reference>
<accession>A0A2P2QDZ5</accession>
<proteinExistence type="predicted"/>
<protein>
    <submittedName>
        <fullName evidence="1">Uncharacterized protein</fullName>
    </submittedName>
</protein>
<dbReference type="EMBL" id="GGEC01084718">
    <property type="protein sequence ID" value="MBX65202.1"/>
    <property type="molecule type" value="Transcribed_RNA"/>
</dbReference>
<organism evidence="1">
    <name type="scientific">Rhizophora mucronata</name>
    <name type="common">Asiatic mangrove</name>
    <dbReference type="NCBI Taxonomy" id="61149"/>
    <lineage>
        <taxon>Eukaryota</taxon>
        <taxon>Viridiplantae</taxon>
        <taxon>Streptophyta</taxon>
        <taxon>Embryophyta</taxon>
        <taxon>Tracheophyta</taxon>
        <taxon>Spermatophyta</taxon>
        <taxon>Magnoliopsida</taxon>
        <taxon>eudicotyledons</taxon>
        <taxon>Gunneridae</taxon>
        <taxon>Pentapetalae</taxon>
        <taxon>rosids</taxon>
        <taxon>fabids</taxon>
        <taxon>Malpighiales</taxon>
        <taxon>Rhizophoraceae</taxon>
        <taxon>Rhizophora</taxon>
    </lineage>
</organism>
<name>A0A2P2QDZ5_RHIMU</name>
<dbReference type="AlphaFoldDB" id="A0A2P2QDZ5"/>
<evidence type="ECO:0000313" key="1">
    <source>
        <dbReference type="EMBL" id="MBX65202.1"/>
    </source>
</evidence>